<gene>
    <name evidence="5" type="ORF">ACFFIX_14000</name>
</gene>
<comment type="cofactor">
    <cofactor evidence="1">
        <name>Mg(2+)</name>
        <dbReference type="ChEBI" id="CHEBI:18420"/>
    </cofactor>
</comment>
<evidence type="ECO:0000256" key="3">
    <source>
        <dbReference type="ARBA" id="ARBA00022842"/>
    </source>
</evidence>
<comment type="caution">
    <text evidence="5">The sequence shown here is derived from an EMBL/GenBank/DDBJ whole genome shotgun (WGS) entry which is preliminary data.</text>
</comment>
<name>A0ABV6GHX4_9BACI</name>
<dbReference type="PANTHER" id="PTHR13794:SF58">
    <property type="entry name" value="MITOCHONDRIAL ENOLASE SUPERFAMILY MEMBER 1"/>
    <property type="match status" value="1"/>
</dbReference>
<protein>
    <submittedName>
        <fullName evidence="5">Mandelate racemase/muconate lactonizing enzyme family protein</fullName>
    </submittedName>
</protein>
<dbReference type="InterPro" id="IPR046945">
    <property type="entry name" value="RHMD-like"/>
</dbReference>
<evidence type="ECO:0000313" key="6">
    <source>
        <dbReference type="Proteomes" id="UP001589854"/>
    </source>
</evidence>
<dbReference type="SUPFAM" id="SSF54826">
    <property type="entry name" value="Enolase N-terminal domain-like"/>
    <property type="match status" value="1"/>
</dbReference>
<dbReference type="CDD" id="cd03316">
    <property type="entry name" value="MR_like"/>
    <property type="match status" value="1"/>
</dbReference>
<feature type="domain" description="Mandelate racemase/muconate lactonizing enzyme C-terminal" evidence="4">
    <location>
        <begin position="133"/>
        <end position="235"/>
    </location>
</feature>
<accession>A0ABV6GHX4</accession>
<dbReference type="InterPro" id="IPR013342">
    <property type="entry name" value="Mandelate_racemase_C"/>
</dbReference>
<reference evidence="5 6" key="1">
    <citation type="submission" date="2024-09" db="EMBL/GenBank/DDBJ databases">
        <authorList>
            <person name="Sun Q."/>
            <person name="Mori K."/>
        </authorList>
    </citation>
    <scope>NUCLEOTIDE SEQUENCE [LARGE SCALE GENOMIC DNA]</scope>
    <source>
        <strain evidence="5 6">CCM 7228</strain>
    </source>
</reference>
<dbReference type="Pfam" id="PF13378">
    <property type="entry name" value="MR_MLE_C"/>
    <property type="match status" value="1"/>
</dbReference>
<dbReference type="Gene3D" id="3.30.390.10">
    <property type="entry name" value="Enolase-like, N-terminal domain"/>
    <property type="match status" value="1"/>
</dbReference>
<keyword evidence="2" id="KW-0479">Metal-binding</keyword>
<dbReference type="PANTHER" id="PTHR13794">
    <property type="entry name" value="ENOLASE SUPERFAMILY, MANDELATE RACEMASE"/>
    <property type="match status" value="1"/>
</dbReference>
<evidence type="ECO:0000313" key="5">
    <source>
        <dbReference type="EMBL" id="MFC0272547.1"/>
    </source>
</evidence>
<keyword evidence="3" id="KW-0460">Magnesium</keyword>
<sequence>MKIKKVETFPLLYHLPEPYGDANGYKKYRTCFLFKITTNSGIQGWGECIDWLPTLEKGFQDRIIPYLLGKKATDRIQIVSVVKKWSERAATGISMALTEIVAKSAGLSVCDLWGGKLRDSIPVYASFQSYSEKEDWINHSLKLIDQGVGIGFKKIKVKIGGKVLQEDLAHIQSIQKMLEEKIQLALDANQSYDAATALRWDRYFREWSNMLWFEEPIPMDRLVDYKLLRANLSIPVAGGENLKTTAQFLPLLKEGVVDIIQPDVMHENGLDGYRETIHLSRAFGLRSSPHTFDGPLSRLYALFVQACLPPWSKMDNDKIEPVEWDVMENPFTSLFSVQPTNGSVTIPEGIGIGALLDMDKVKKYRWDRSVYH</sequence>
<dbReference type="RefSeq" id="WP_378934977.1">
    <property type="nucleotide sequence ID" value="NZ_JBHLVO010000011.1"/>
</dbReference>
<evidence type="ECO:0000259" key="4">
    <source>
        <dbReference type="SMART" id="SM00922"/>
    </source>
</evidence>
<proteinExistence type="predicted"/>
<dbReference type="InterPro" id="IPR029065">
    <property type="entry name" value="Enolase_C-like"/>
</dbReference>
<evidence type="ECO:0000256" key="1">
    <source>
        <dbReference type="ARBA" id="ARBA00001946"/>
    </source>
</evidence>
<dbReference type="SUPFAM" id="SSF51604">
    <property type="entry name" value="Enolase C-terminal domain-like"/>
    <property type="match status" value="1"/>
</dbReference>
<dbReference type="SFLD" id="SFLDS00001">
    <property type="entry name" value="Enolase"/>
    <property type="match status" value="1"/>
</dbReference>
<keyword evidence="6" id="KW-1185">Reference proteome</keyword>
<dbReference type="InterPro" id="IPR036849">
    <property type="entry name" value="Enolase-like_C_sf"/>
</dbReference>
<dbReference type="InterPro" id="IPR029017">
    <property type="entry name" value="Enolase-like_N"/>
</dbReference>
<dbReference type="SMART" id="SM00922">
    <property type="entry name" value="MR_MLE"/>
    <property type="match status" value="1"/>
</dbReference>
<dbReference type="SFLD" id="SFLDG00179">
    <property type="entry name" value="mandelate_racemase"/>
    <property type="match status" value="1"/>
</dbReference>
<dbReference type="Proteomes" id="UP001589854">
    <property type="component" value="Unassembled WGS sequence"/>
</dbReference>
<dbReference type="Pfam" id="PF02746">
    <property type="entry name" value="MR_MLE_N"/>
    <property type="match status" value="1"/>
</dbReference>
<dbReference type="Gene3D" id="3.20.20.120">
    <property type="entry name" value="Enolase-like C-terminal domain"/>
    <property type="match status" value="1"/>
</dbReference>
<dbReference type="InterPro" id="IPR013341">
    <property type="entry name" value="Mandelate_racemase_N_dom"/>
</dbReference>
<dbReference type="EMBL" id="JBHLVO010000011">
    <property type="protein sequence ID" value="MFC0272547.1"/>
    <property type="molecule type" value="Genomic_DNA"/>
</dbReference>
<organism evidence="5 6">
    <name type="scientific">Metabacillus herbersteinensis</name>
    <dbReference type="NCBI Taxonomy" id="283816"/>
    <lineage>
        <taxon>Bacteria</taxon>
        <taxon>Bacillati</taxon>
        <taxon>Bacillota</taxon>
        <taxon>Bacilli</taxon>
        <taxon>Bacillales</taxon>
        <taxon>Bacillaceae</taxon>
        <taxon>Metabacillus</taxon>
    </lineage>
</organism>
<evidence type="ECO:0000256" key="2">
    <source>
        <dbReference type="ARBA" id="ARBA00022723"/>
    </source>
</evidence>